<dbReference type="AlphaFoldDB" id="A0A444WDT0"/>
<protein>
    <submittedName>
        <fullName evidence="1">Uncharacterized protein</fullName>
    </submittedName>
</protein>
<comment type="caution">
    <text evidence="1">The sequence shown here is derived from an EMBL/GenBank/DDBJ whole genome shotgun (WGS) entry which is preliminary data.</text>
</comment>
<proteinExistence type="predicted"/>
<accession>A0A444WDT0</accession>
<gene>
    <name evidence="1" type="ORF">NU09_1477</name>
</gene>
<dbReference type="EMBL" id="JUIW01000004">
    <property type="protein sequence ID" value="RYJ43969.1"/>
    <property type="molecule type" value="Genomic_DNA"/>
</dbReference>
<evidence type="ECO:0000313" key="1">
    <source>
        <dbReference type="EMBL" id="RYJ43969.1"/>
    </source>
</evidence>
<sequence>MGLFHDNKKPPTFTAGDFLKQINRIKKLFLYIGAKNRCH</sequence>
<reference evidence="1 2" key="1">
    <citation type="submission" date="2014-12" db="EMBL/GenBank/DDBJ databases">
        <title>Genome sequence of Flavobacterium beibuense RSKm HC5.</title>
        <authorList>
            <person name="Kim J.F."/>
            <person name="Song J.Y."/>
            <person name="Kwak M.-J."/>
            <person name="Lee S.-W."/>
        </authorList>
    </citation>
    <scope>NUCLEOTIDE SEQUENCE [LARGE SCALE GENOMIC DNA]</scope>
    <source>
        <strain evidence="1 2">RSKm HC5</strain>
    </source>
</reference>
<dbReference type="Proteomes" id="UP000289775">
    <property type="component" value="Unassembled WGS sequence"/>
</dbReference>
<name>A0A444WDT0_9FLAO</name>
<organism evidence="1 2">
    <name type="scientific">Flavobacterium beibuense</name>
    <dbReference type="NCBI Taxonomy" id="657326"/>
    <lineage>
        <taxon>Bacteria</taxon>
        <taxon>Pseudomonadati</taxon>
        <taxon>Bacteroidota</taxon>
        <taxon>Flavobacteriia</taxon>
        <taxon>Flavobacteriales</taxon>
        <taxon>Flavobacteriaceae</taxon>
        <taxon>Flavobacterium</taxon>
    </lineage>
</organism>
<keyword evidence="2" id="KW-1185">Reference proteome</keyword>
<evidence type="ECO:0000313" key="2">
    <source>
        <dbReference type="Proteomes" id="UP000289775"/>
    </source>
</evidence>